<feature type="domain" description="SbsA Ig-like" evidence="6">
    <location>
        <begin position="210"/>
        <end position="324"/>
    </location>
</feature>
<keyword evidence="2" id="KW-0677">Repeat</keyword>
<keyword evidence="3" id="KW-0106">Calcium</keyword>
<evidence type="ECO:0000256" key="4">
    <source>
        <dbReference type="SAM" id="SignalP"/>
    </source>
</evidence>
<evidence type="ECO:0000313" key="9">
    <source>
        <dbReference type="EMBL" id="UUC45065.1"/>
    </source>
</evidence>
<keyword evidence="1 4" id="KW-0732">Signal</keyword>
<evidence type="ECO:0000256" key="3">
    <source>
        <dbReference type="ARBA" id="ARBA00022837"/>
    </source>
</evidence>
<dbReference type="SUPFAM" id="SSF141072">
    <property type="entry name" value="CalX-like"/>
    <property type="match status" value="1"/>
</dbReference>
<feature type="signal peptide" evidence="4">
    <location>
        <begin position="1"/>
        <end position="25"/>
    </location>
</feature>
<dbReference type="Gene3D" id="2.130.10.10">
    <property type="entry name" value="YVTN repeat-like/Quinoprotein amine dehydrogenase"/>
    <property type="match status" value="1"/>
</dbReference>
<evidence type="ECO:0000259" key="8">
    <source>
        <dbReference type="Pfam" id="PF22494"/>
    </source>
</evidence>
<evidence type="ECO:0000259" key="5">
    <source>
        <dbReference type="Pfam" id="PF03160"/>
    </source>
</evidence>
<evidence type="ECO:0000259" key="6">
    <source>
        <dbReference type="Pfam" id="PF13205"/>
    </source>
</evidence>
<dbReference type="InterPro" id="IPR055188">
    <property type="entry name" value="Choice_anch_I"/>
</dbReference>
<reference evidence="9" key="1">
    <citation type="submission" date="2022-07" db="EMBL/GenBank/DDBJ databases">
        <title>Isolation, identification, and degradation of a PFOSA degrading strain from sewage treatment plant.</title>
        <authorList>
            <person name="Zhang L."/>
            <person name="Huo Y."/>
        </authorList>
    </citation>
    <scope>NUCLEOTIDE SEQUENCE</scope>
    <source>
        <strain evidence="9">C1</strain>
    </source>
</reference>
<gene>
    <name evidence="9" type="ORF">NOX80_15725</name>
</gene>
<accession>A0ABY5IS14</accession>
<dbReference type="EMBL" id="CP101751">
    <property type="protein sequence ID" value="UUC45065.1"/>
    <property type="molecule type" value="Genomic_DNA"/>
</dbReference>
<dbReference type="InterPro" id="IPR026444">
    <property type="entry name" value="Secre_tail"/>
</dbReference>
<evidence type="ECO:0000313" key="10">
    <source>
        <dbReference type="Proteomes" id="UP001059844"/>
    </source>
</evidence>
<sequence>MTQLYTSKKNLLRLFLFMGTTFSWGQTQQIHYWNFNALPSGTLTTVAPDASLLSSGALISYPGTGAGYMDNVAGSLLNAQNGDAAGLGLRPRNPSNTRALLVNAPTTGYQNIIIKFATTRTTQGASIQNYSYTLNGTDFITTGLAVTSYSPQTEPTYEVVTLDFSGITGAANNPNFALKIEFGGTTAAGSSGNNRFDNLTITGTTVGGNDTTPPQVTFNPAHNTTNIAINTQPTISFNENVRLIDNSPITNTNVDALVQVRQGSITGATVPFDATFDNNTNTITINPAQPFNNSTTYFVFLLPNQIEDMHDNAITYSSAVSFSTVAFDTKIAMASNFVTVNENHGTLSFNLNLTNPANASVDLVVKAAPFSTADQNDFTLQTQTLHFTAGSTATQTISIPIIDDNQEEQHAEYFVLSLENPVGLSINGNPMATVYIKDNDRQAPVPNNDIQLEYIGSFDPSGASSSSCEIIVHDPASQRLFTISAISDKLEIIDFSNPTALSVINSINMASYGGITSVAVKNGVVAVASPNANEQLNGSVVFFDTNGTFLKQVTVGALPDMVTFTPDGTKVITANEGQPNDAYTVDPEGSVSIIDISGGIASLSQSNVTTVSFASFNAQEAALIASGVRKTKSTSTLAEDLEPEYITISPNSQKAWVTLQENNAIAEIDLVTKTATDIWALGTKDISLPGNGMDISDNNNEVLIANWPIQAYYIPDAVANYSVNGTTYLVMANEGDEKEYAGLTERTTIGANTYTLDPAIFPNASILKQNHNAGRLRVTNLNGNTDSDSDFEEIKILGSRSFSIFNADTKEIVFDSGDDFEMYTAMTPSISPIFNADHGDNVKKGRSRAKGPEPEGVTVTQIAGKTFAFITLERVGGVMVYDVTNPNDVKFVDYKNSRSTSAYSGDFGPEGVTFIKAADSPNGKNYVAVANEISGTISMYEVNTANLTNDDYVSAPKTFTVFPNPSTKGVVYFNRMASYSLYDLTGKLIQSEKNAMLINTSKLTSGIYLIKTDEGITQKLVVK</sequence>
<dbReference type="InterPro" id="IPR038081">
    <property type="entry name" value="CalX-like_sf"/>
</dbReference>
<evidence type="ECO:0000259" key="7">
    <source>
        <dbReference type="Pfam" id="PF18962"/>
    </source>
</evidence>
<dbReference type="InterPro" id="IPR052956">
    <property type="entry name" value="Mesenchyme-surface_protein"/>
</dbReference>
<feature type="domain" description="Calx-beta" evidence="5">
    <location>
        <begin position="334"/>
        <end position="440"/>
    </location>
</feature>
<dbReference type="InterPro" id="IPR032812">
    <property type="entry name" value="SbsA_Ig"/>
</dbReference>
<evidence type="ECO:0000256" key="1">
    <source>
        <dbReference type="ARBA" id="ARBA00022729"/>
    </source>
</evidence>
<keyword evidence="10" id="KW-1185">Reference proteome</keyword>
<dbReference type="NCBIfam" id="NF038117">
    <property type="entry name" value="choice_anch_I"/>
    <property type="match status" value="1"/>
</dbReference>
<dbReference type="InterPro" id="IPR003644">
    <property type="entry name" value="Calx_beta"/>
</dbReference>
<dbReference type="NCBIfam" id="TIGR04183">
    <property type="entry name" value="Por_Secre_tail"/>
    <property type="match status" value="1"/>
</dbReference>
<name>A0ABY5IS14_9FLAO</name>
<dbReference type="SUPFAM" id="SSF75011">
    <property type="entry name" value="3-carboxy-cis,cis-mucoante lactonizing enzyme"/>
    <property type="match status" value="1"/>
</dbReference>
<protein>
    <submittedName>
        <fullName evidence="9">Choice-of-anchor I family protein</fullName>
    </submittedName>
</protein>
<proteinExistence type="predicted"/>
<feature type="domain" description="Secretion system C-terminal sorting" evidence="7">
    <location>
        <begin position="961"/>
        <end position="1022"/>
    </location>
</feature>
<organism evidence="9 10">
    <name type="scientific">Flavobacterium cerinum</name>
    <dbReference type="NCBI Taxonomy" id="2502784"/>
    <lineage>
        <taxon>Bacteria</taxon>
        <taxon>Pseudomonadati</taxon>
        <taxon>Bacteroidota</taxon>
        <taxon>Flavobacteriia</taxon>
        <taxon>Flavobacteriales</taxon>
        <taxon>Flavobacteriaceae</taxon>
        <taxon>Flavobacterium</taxon>
    </lineage>
</organism>
<feature type="chain" id="PRO_5046447103" evidence="4">
    <location>
        <begin position="26"/>
        <end position="1023"/>
    </location>
</feature>
<dbReference type="Pfam" id="PF03160">
    <property type="entry name" value="Calx-beta"/>
    <property type="match status" value="1"/>
</dbReference>
<dbReference type="InterPro" id="IPR015943">
    <property type="entry name" value="WD40/YVTN_repeat-like_dom_sf"/>
</dbReference>
<evidence type="ECO:0000256" key="2">
    <source>
        <dbReference type="ARBA" id="ARBA00022737"/>
    </source>
</evidence>
<dbReference type="Pfam" id="PF22494">
    <property type="entry name" value="choice_anch_I"/>
    <property type="match status" value="1"/>
</dbReference>
<dbReference type="PANTHER" id="PTHR46928">
    <property type="entry name" value="MESENCHYME-SPECIFIC CELL SURFACE GLYCOPROTEIN"/>
    <property type="match status" value="1"/>
</dbReference>
<dbReference type="RefSeq" id="WP_256550754.1">
    <property type="nucleotide sequence ID" value="NZ_CP101751.1"/>
</dbReference>
<dbReference type="Pfam" id="PF13205">
    <property type="entry name" value="Big_5"/>
    <property type="match status" value="1"/>
</dbReference>
<dbReference type="InterPro" id="IPR014755">
    <property type="entry name" value="Cu-Rt/internalin_Ig-like"/>
</dbReference>
<dbReference type="Pfam" id="PF18962">
    <property type="entry name" value="Por_Secre_tail"/>
    <property type="match status" value="1"/>
</dbReference>
<dbReference type="Gene3D" id="2.60.40.2030">
    <property type="match status" value="1"/>
</dbReference>
<feature type="domain" description="Choice-of-anchor I" evidence="8">
    <location>
        <begin position="465"/>
        <end position="942"/>
    </location>
</feature>
<dbReference type="Proteomes" id="UP001059844">
    <property type="component" value="Chromosome"/>
</dbReference>
<dbReference type="PANTHER" id="PTHR46928:SF1">
    <property type="entry name" value="MESENCHYME-SPECIFIC CELL SURFACE GLYCOPROTEIN"/>
    <property type="match status" value="1"/>
</dbReference>
<dbReference type="Gene3D" id="2.60.40.1220">
    <property type="match status" value="1"/>
</dbReference>